<reference evidence="3" key="1">
    <citation type="submission" date="2018-02" db="EMBL/GenBank/DDBJ databases">
        <title>Genome sequence of Candidatus Liberibacter europaeus.</title>
        <authorList>
            <person name="Frampton R.A."/>
            <person name="Thompson S.M."/>
            <person name="David C."/>
            <person name="Addison S.M."/>
            <person name="Smith G.R."/>
        </authorList>
    </citation>
    <scope>NUCLEOTIDE SEQUENCE [LARGE SCALE GENOMIC DNA]</scope>
</reference>
<proteinExistence type="predicted"/>
<evidence type="ECO:0000313" key="2">
    <source>
        <dbReference type="EMBL" id="PTL86334.1"/>
    </source>
</evidence>
<feature type="domain" description="Peptidase S74" evidence="1">
    <location>
        <begin position="316"/>
        <end position="360"/>
    </location>
</feature>
<dbReference type="AlphaFoldDB" id="A0A2T4VX29"/>
<name>A0A2T4VX29_9HYPH</name>
<dbReference type="Pfam" id="PF13884">
    <property type="entry name" value="Peptidase_S74"/>
    <property type="match status" value="1"/>
</dbReference>
<dbReference type="Proteomes" id="UP000240811">
    <property type="component" value="Unassembled WGS sequence"/>
</dbReference>
<sequence length="386" mass="44333">MGKQQSPVSPDPKSIASMQLAGNISSSMANLSKDNINQVTPDGTLQYNQVGTSKIIDPFTGNEISIPQYTQTYSLNPLAQEIYDKRNINQNLLSDILTNNLKTFAQKTDNPVNSMQSLSMPNLQTDYLSANKDDLHRKDENILYNYGKDGIQNYEKALFDRLEPHLKQDRQSLETKLSNQGFLPGSVAWDRAVDENNRQYNDARLATLLKSSEEQERMDNMQAKRAYFHNLAQSQDHQQKIAHQQQSLHEILSLMQAISPPKFSMPQHNNASVDPVDYKGIVQNDYQNRVFDWKEKQKNLYDSINIGNQLLKTLVSDRRMKRDIKPVASLYQYRYQTDPSDIQRIGVVAQEISKIRPDAVMTDSQGVKSVDYGRLFNFPKYFRKRK</sequence>
<evidence type="ECO:0000259" key="1">
    <source>
        <dbReference type="Pfam" id="PF13884"/>
    </source>
</evidence>
<evidence type="ECO:0000313" key="3">
    <source>
        <dbReference type="Proteomes" id="UP000240811"/>
    </source>
</evidence>
<accession>A0A2T4VX29</accession>
<dbReference type="InterPro" id="IPR030392">
    <property type="entry name" value="S74_ICA"/>
</dbReference>
<gene>
    <name evidence="2" type="ORF">C4617_03780</name>
</gene>
<protein>
    <recommendedName>
        <fullName evidence="1">Peptidase S74 domain-containing protein</fullName>
    </recommendedName>
</protein>
<dbReference type="EMBL" id="PSQJ01000004">
    <property type="protein sequence ID" value="PTL86334.1"/>
    <property type="molecule type" value="Genomic_DNA"/>
</dbReference>
<organism evidence="2 3">
    <name type="scientific">Candidatus Liberibacter europaeus</name>
    <dbReference type="NCBI Taxonomy" id="744859"/>
    <lineage>
        <taxon>Bacteria</taxon>
        <taxon>Pseudomonadati</taxon>
        <taxon>Pseudomonadota</taxon>
        <taxon>Alphaproteobacteria</taxon>
        <taxon>Hyphomicrobiales</taxon>
        <taxon>Rhizobiaceae</taxon>
        <taxon>Liberibacter</taxon>
    </lineage>
</organism>
<comment type="caution">
    <text evidence="2">The sequence shown here is derived from an EMBL/GenBank/DDBJ whole genome shotgun (WGS) entry which is preliminary data.</text>
</comment>